<dbReference type="EMBL" id="FLRE01000095">
    <property type="protein sequence ID" value="SBT35225.1"/>
    <property type="molecule type" value="Genomic_DNA"/>
</dbReference>
<name>A0A1A8YTN8_PLAOA</name>
<evidence type="ECO:0000313" key="4">
    <source>
        <dbReference type="Proteomes" id="UP000078555"/>
    </source>
</evidence>
<reference evidence="1" key="1">
    <citation type="submission" date="2016-05" db="EMBL/GenBank/DDBJ databases">
        <authorList>
            <person name="Lavstsen T."/>
            <person name="Jespersen J.S."/>
        </authorList>
    </citation>
    <scope>NUCLEOTIDE SEQUENCE [LARGE SCALE GENOMIC DNA]</scope>
</reference>
<evidence type="ECO:0000313" key="1">
    <source>
        <dbReference type="EMBL" id="SBT34794.1"/>
    </source>
</evidence>
<evidence type="ECO:0000313" key="2">
    <source>
        <dbReference type="EMBL" id="SBT35225.1"/>
    </source>
</evidence>
<dbReference type="Proteomes" id="UP000078555">
    <property type="component" value="Unassembled WGS sequence"/>
</dbReference>
<organism evidence="1 4">
    <name type="scientific">Plasmodium ovale wallikeri</name>
    <dbReference type="NCBI Taxonomy" id="864142"/>
    <lineage>
        <taxon>Eukaryota</taxon>
        <taxon>Sar</taxon>
        <taxon>Alveolata</taxon>
        <taxon>Apicomplexa</taxon>
        <taxon>Aconoidasida</taxon>
        <taxon>Haemosporida</taxon>
        <taxon>Plasmodiidae</taxon>
        <taxon>Plasmodium</taxon>
        <taxon>Plasmodium (Plasmodium)</taxon>
    </lineage>
</organism>
<evidence type="ECO:0000313" key="3">
    <source>
        <dbReference type="Proteomes" id="UP000078550"/>
    </source>
</evidence>
<proteinExistence type="predicted"/>
<dbReference type="AlphaFoldDB" id="A0A1A8YTN8"/>
<dbReference type="EMBL" id="FLRD01000074">
    <property type="protein sequence ID" value="SBT34794.1"/>
    <property type="molecule type" value="Genomic_DNA"/>
</dbReference>
<protein>
    <submittedName>
        <fullName evidence="1">Uncharacterized protein</fullName>
    </submittedName>
</protein>
<sequence length="104" mass="11959">MSDSAIHYKSRVKCAMRRRINLSRSENCMYGLSPVQTHCNILVLETGIRSSPQIETFKFANAQICKRGEDDPVEKRGIHITAWVQNFFRCTRKLGAKTCIFYDA</sequence>
<dbReference type="Proteomes" id="UP000078550">
    <property type="component" value="Unassembled WGS sequence"/>
</dbReference>
<reference evidence="3 4" key="2">
    <citation type="submission" date="2016-05" db="EMBL/GenBank/DDBJ databases">
        <authorList>
            <person name="Naeem Raeece"/>
        </authorList>
    </citation>
    <scope>NUCLEOTIDE SEQUENCE [LARGE SCALE GENOMIC DNA]</scope>
</reference>
<accession>A0A1A8YTN8</accession>
<keyword evidence="4" id="KW-1185">Reference proteome</keyword>
<gene>
    <name evidence="1" type="ORF">POVWA1_024110</name>
    <name evidence="2" type="ORF">POVWA2_024000</name>
</gene>